<evidence type="ECO:0000256" key="5">
    <source>
        <dbReference type="ARBA" id="ARBA00022840"/>
    </source>
</evidence>
<feature type="non-terminal residue" evidence="7">
    <location>
        <position position="241"/>
    </location>
</feature>
<dbReference type="GO" id="GO:0005524">
    <property type="term" value="F:ATP binding"/>
    <property type="evidence" value="ECO:0007669"/>
    <property type="project" value="UniProtKB-KW"/>
</dbReference>
<name>Q38MR1_CAPAN</name>
<dbReference type="GO" id="GO:0043531">
    <property type="term" value="F:ADP binding"/>
    <property type="evidence" value="ECO:0007669"/>
    <property type="project" value="InterPro"/>
</dbReference>
<dbReference type="InterPro" id="IPR042197">
    <property type="entry name" value="Apaf_helical"/>
</dbReference>
<organism evidence="7">
    <name type="scientific">Capsicum annuum</name>
    <name type="common">Capsicum pepper</name>
    <dbReference type="NCBI Taxonomy" id="4072"/>
    <lineage>
        <taxon>Eukaryota</taxon>
        <taxon>Viridiplantae</taxon>
        <taxon>Streptophyta</taxon>
        <taxon>Embryophyta</taxon>
        <taxon>Tracheophyta</taxon>
        <taxon>Spermatophyta</taxon>
        <taxon>Magnoliopsida</taxon>
        <taxon>eudicotyledons</taxon>
        <taxon>Gunneridae</taxon>
        <taxon>Pentapetalae</taxon>
        <taxon>asterids</taxon>
        <taxon>lamiids</taxon>
        <taxon>Solanales</taxon>
        <taxon>Solanaceae</taxon>
        <taxon>Solanoideae</taxon>
        <taxon>Capsiceae</taxon>
        <taxon>Capsicum</taxon>
    </lineage>
</organism>
<feature type="domain" description="NB-ARC" evidence="6">
    <location>
        <begin position="17"/>
        <end position="189"/>
    </location>
</feature>
<dbReference type="PANTHER" id="PTHR36766:SF51">
    <property type="entry name" value="DISEASE RESISTANCE RPP13-LIKE PROTEIN 1"/>
    <property type="match status" value="1"/>
</dbReference>
<evidence type="ECO:0000256" key="2">
    <source>
        <dbReference type="ARBA" id="ARBA00022614"/>
    </source>
</evidence>
<dbReference type="InterPro" id="IPR002182">
    <property type="entry name" value="NB-ARC"/>
</dbReference>
<keyword evidence="4" id="KW-0611">Plant defense</keyword>
<keyword evidence="2" id="KW-0433">Leucine-rich repeat</keyword>
<dbReference type="GO" id="GO:0006952">
    <property type="term" value="P:defense response"/>
    <property type="evidence" value="ECO:0007669"/>
    <property type="project" value="UniProtKB-KW"/>
</dbReference>
<sequence length="241" mass="27347">TRPPSTSMVEPDVFSRQNEIEQLIDRLTSKEASKKNLTVLPIVGMGGLGKTTLAQAAYNDKKVTNHFKLKAWICVSETYDAIRITKGLLQEIGSSNSKVDDNLNQMQVKLKERLKGKMFLIVLDDMWNETYDQWTDLRNIFDQGGIGSTIIVTTRKASVARMMLAEQISMDTLSIDDSWSLFERHAFENMDPKEHPELEKVAKKIAARCKGLPLALKTLVGMLRSESKVEGWRRILTSEIW</sequence>
<dbReference type="Gene3D" id="1.10.8.430">
    <property type="entry name" value="Helical domain of apoptotic protease-activating factors"/>
    <property type="match status" value="1"/>
</dbReference>
<protein>
    <submittedName>
        <fullName evidence="7">I2</fullName>
    </submittedName>
</protein>
<evidence type="ECO:0000256" key="1">
    <source>
        <dbReference type="ARBA" id="ARBA00008894"/>
    </source>
</evidence>
<keyword evidence="5" id="KW-0067">ATP-binding</keyword>
<dbReference type="SUPFAM" id="SSF52540">
    <property type="entry name" value="P-loop containing nucleoside triphosphate hydrolases"/>
    <property type="match status" value="1"/>
</dbReference>
<dbReference type="PRINTS" id="PR00364">
    <property type="entry name" value="DISEASERSIST"/>
</dbReference>
<dbReference type="PANTHER" id="PTHR36766">
    <property type="entry name" value="PLANT BROAD-SPECTRUM MILDEW RESISTANCE PROTEIN RPW8"/>
    <property type="match status" value="1"/>
</dbReference>
<gene>
    <name evidence="7" type="primary">I2</name>
</gene>
<comment type="similarity">
    <text evidence="1">Belongs to the disease resistance NB-LRR family.</text>
</comment>
<dbReference type="FunFam" id="3.40.50.300:FF:001091">
    <property type="entry name" value="Probable disease resistance protein At1g61300"/>
    <property type="match status" value="1"/>
</dbReference>
<dbReference type="Pfam" id="PF00931">
    <property type="entry name" value="NB-ARC"/>
    <property type="match status" value="1"/>
</dbReference>
<keyword evidence="3" id="KW-0547">Nucleotide-binding</keyword>
<evidence type="ECO:0000313" key="7">
    <source>
        <dbReference type="EMBL" id="ABB00401.1"/>
    </source>
</evidence>
<accession>Q38MR1</accession>
<reference evidence="7" key="1">
    <citation type="journal article" date="2006" name="Mol. Plant Microbe Interact.">
        <title>Pervasive purifying selection characterizes the evolution of I2 homologs.</title>
        <authorList>
            <person name="Couch B.C."/>
            <person name="Spangler R."/>
            <person name="Ramos C."/>
            <person name="May G."/>
        </authorList>
    </citation>
    <scope>NUCLEOTIDE SEQUENCE</scope>
</reference>
<evidence type="ECO:0000259" key="6">
    <source>
        <dbReference type="Pfam" id="PF00931"/>
    </source>
</evidence>
<dbReference type="AlphaFoldDB" id="Q38MR1"/>
<evidence type="ECO:0000256" key="4">
    <source>
        <dbReference type="ARBA" id="ARBA00022821"/>
    </source>
</evidence>
<proteinExistence type="inferred from homology"/>
<dbReference type="Gene3D" id="3.40.50.300">
    <property type="entry name" value="P-loop containing nucleotide triphosphate hydrolases"/>
    <property type="match status" value="1"/>
</dbReference>
<dbReference type="EMBL" id="DQ205985">
    <property type="protein sequence ID" value="ABB00401.1"/>
    <property type="molecule type" value="Genomic_DNA"/>
</dbReference>
<dbReference type="InterPro" id="IPR027417">
    <property type="entry name" value="P-loop_NTPase"/>
</dbReference>
<feature type="non-terminal residue" evidence="7">
    <location>
        <position position="1"/>
    </location>
</feature>
<evidence type="ECO:0000256" key="3">
    <source>
        <dbReference type="ARBA" id="ARBA00022741"/>
    </source>
</evidence>